<gene>
    <name evidence="2" type="ORF">DB88DRAFT_490471</name>
</gene>
<dbReference type="InterPro" id="IPR046522">
    <property type="entry name" value="DUF6699"/>
</dbReference>
<reference evidence="2" key="1">
    <citation type="submission" date="2023-02" db="EMBL/GenBank/DDBJ databases">
        <title>Identification and recombinant expression of a fungal hydrolase from Papiliotrema laurentii that hydrolyzes apple cutin and clears colloidal polyester polyurethane.</title>
        <authorList>
            <consortium name="DOE Joint Genome Institute"/>
            <person name="Roman V.A."/>
            <person name="Bojanowski C."/>
            <person name="Crable B.R."/>
            <person name="Wagner D.N."/>
            <person name="Hung C.S."/>
            <person name="Nadeau L.J."/>
            <person name="Schratz L."/>
            <person name="Haridas S."/>
            <person name="Pangilinan J."/>
            <person name="Lipzen A."/>
            <person name="Na H."/>
            <person name="Yan M."/>
            <person name="Ng V."/>
            <person name="Grigoriev I.V."/>
            <person name="Spatafora J.W."/>
            <person name="Barlow D."/>
            <person name="Biffinger J."/>
            <person name="Kelley-Loughnane N."/>
            <person name="Varaljay V.A."/>
            <person name="Crookes-Goodson W.J."/>
        </authorList>
    </citation>
    <scope>NUCLEOTIDE SEQUENCE</scope>
    <source>
        <strain evidence="2">5307AH</strain>
    </source>
</reference>
<organism evidence="2 3">
    <name type="scientific">Papiliotrema laurentii</name>
    <name type="common">Cryptococcus laurentii</name>
    <dbReference type="NCBI Taxonomy" id="5418"/>
    <lineage>
        <taxon>Eukaryota</taxon>
        <taxon>Fungi</taxon>
        <taxon>Dikarya</taxon>
        <taxon>Basidiomycota</taxon>
        <taxon>Agaricomycotina</taxon>
        <taxon>Tremellomycetes</taxon>
        <taxon>Tremellales</taxon>
        <taxon>Rhynchogastremaceae</taxon>
        <taxon>Papiliotrema</taxon>
    </lineage>
</organism>
<name>A0AAD9D350_PAPLA</name>
<evidence type="ECO:0000259" key="1">
    <source>
        <dbReference type="Pfam" id="PF20415"/>
    </source>
</evidence>
<dbReference type="EMBL" id="JAODAN010000005">
    <property type="protein sequence ID" value="KAK1924456.1"/>
    <property type="molecule type" value="Genomic_DNA"/>
</dbReference>
<sequence>MPKFDPAVSIGPFKGGQSIGVTLSYLQASRLKQPLKIHPLLECKTWDPRPSSRQKYISWNVVEFPAMAHIYIDYDDSPTGRLIKERFQPATHPKVEELHLLHYDTGWAYGVTHLTDVLTGIFDFFASPLYVDELGEMHPREQQYFEKRNQGFQDTFQGYRKSDALLNRTYFDGIRYDPEAVRRKLNFVASNIFILSLNNC</sequence>
<dbReference type="AlphaFoldDB" id="A0AAD9D350"/>
<evidence type="ECO:0000313" key="3">
    <source>
        <dbReference type="Proteomes" id="UP001182556"/>
    </source>
</evidence>
<accession>A0AAD9D350</accession>
<dbReference type="Pfam" id="PF20415">
    <property type="entry name" value="DUF6699"/>
    <property type="match status" value="1"/>
</dbReference>
<feature type="domain" description="DUF6699" evidence="1">
    <location>
        <begin position="57"/>
        <end position="175"/>
    </location>
</feature>
<comment type="caution">
    <text evidence="2">The sequence shown here is derived from an EMBL/GenBank/DDBJ whole genome shotgun (WGS) entry which is preliminary data.</text>
</comment>
<keyword evidence="3" id="KW-1185">Reference proteome</keyword>
<dbReference type="Proteomes" id="UP001182556">
    <property type="component" value="Unassembled WGS sequence"/>
</dbReference>
<protein>
    <recommendedName>
        <fullName evidence="1">DUF6699 domain-containing protein</fullName>
    </recommendedName>
</protein>
<proteinExistence type="predicted"/>
<evidence type="ECO:0000313" key="2">
    <source>
        <dbReference type="EMBL" id="KAK1924456.1"/>
    </source>
</evidence>